<organism evidence="3 4">
    <name type="scientific">Termitidicoccus mucosus</name>
    <dbReference type="NCBI Taxonomy" id="1184151"/>
    <lineage>
        <taxon>Bacteria</taxon>
        <taxon>Pseudomonadati</taxon>
        <taxon>Verrucomicrobiota</taxon>
        <taxon>Opitutia</taxon>
        <taxon>Opitutales</taxon>
        <taxon>Opitutaceae</taxon>
        <taxon>Termitidicoccus</taxon>
    </lineage>
</organism>
<feature type="chain" id="PRO_5008088917" description="Glycoside hydrolase family 42 N-terminal domain-containing protein" evidence="2">
    <location>
        <begin position="21"/>
        <end position="614"/>
    </location>
</feature>
<evidence type="ECO:0000313" key="3">
    <source>
        <dbReference type="EMBL" id="OAM89813.1"/>
    </source>
</evidence>
<name>A0A178IIU3_9BACT</name>
<dbReference type="RefSeq" id="WP_068770272.1">
    <property type="nucleotide sequence ID" value="NZ_CP109796.1"/>
</dbReference>
<reference evidence="3 4" key="1">
    <citation type="submission" date="2016-01" db="EMBL/GenBank/DDBJ databases">
        <title>High potential of lignocellulose degradation of a new Verrucomicrobia species.</title>
        <authorList>
            <person name="Wang Y."/>
            <person name="Shi Y."/>
            <person name="Qiu Z."/>
            <person name="Liu S."/>
            <person name="Yang H."/>
        </authorList>
    </citation>
    <scope>NUCLEOTIDE SEQUENCE [LARGE SCALE GENOMIC DNA]</scope>
    <source>
        <strain evidence="3 4">TSB47</strain>
    </source>
</reference>
<dbReference type="Proteomes" id="UP000078486">
    <property type="component" value="Unassembled WGS sequence"/>
</dbReference>
<dbReference type="OrthoDB" id="1550547at2"/>
<evidence type="ECO:0008006" key="5">
    <source>
        <dbReference type="Google" id="ProtNLM"/>
    </source>
</evidence>
<keyword evidence="4" id="KW-1185">Reference proteome</keyword>
<feature type="region of interest" description="Disordered" evidence="1">
    <location>
        <begin position="591"/>
        <end position="614"/>
    </location>
</feature>
<protein>
    <recommendedName>
        <fullName evidence="5">Glycoside hydrolase family 42 N-terminal domain-containing protein</fullName>
    </recommendedName>
</protein>
<proteinExistence type="predicted"/>
<evidence type="ECO:0000256" key="2">
    <source>
        <dbReference type="SAM" id="SignalP"/>
    </source>
</evidence>
<comment type="caution">
    <text evidence="3">The sequence shown here is derived from an EMBL/GenBank/DDBJ whole genome shotgun (WGS) entry which is preliminary data.</text>
</comment>
<accession>A0A178IIU3</accession>
<dbReference type="STRING" id="1184151.AW736_10830"/>
<evidence type="ECO:0000256" key="1">
    <source>
        <dbReference type="SAM" id="MobiDB-lite"/>
    </source>
</evidence>
<gene>
    <name evidence="3" type="ORF">AW736_10830</name>
</gene>
<keyword evidence="2" id="KW-0732">Signal</keyword>
<sequence length="614" mass="68809">MKPIPSFAAILALIVYPLSGAPQTDGHLPAVGVDTAGTFFLRNKAYAGEGWRFPAWRDAIAELGAEFLMDHYFEVATGGTLRENEAATRARIKALGDYLGKSGLDYVFNLETANWTPRKEYIPGQNMFEPHPGAHYYQVPEPVLEEMAKMPGMRAVCFDEIEHVQISSGLKSRPSEYPALADTRRMTLPEANAALVARLIQIREYYKKHGVTPVAENVWPVMQHLFARAGWTVSPKIMKESWTPVPVAMALGAGIEYENAGADVWMNPDLWFCGHYPGHSVDETRSALVFSHWLGVSRIYLENMDYVNARGGAHQPDAAKNFDYTKIVQGRHHPDAAGSPASLVQFANDREFSLTAYGRVFRDYARDYKPSNPVPYTWRDARCRVAIVRFEDSCWGQRDSTFGDTLLGSEIEKSTPETEAWFGIWHRLSHGVIPKKGLSFHIKAAKYNEAPRFFVPAPPTLVFDHRIGDEHPDFDFRGAKMIFLTGIGLSKATVGLVQRRVKEGAVAVTLHHLAPDELKRQFAASGQEELEVADGAGRWIVCRDFLGAKVRAALAPLLGPSDELQYQFGEHRLIIKNIDNDRIEVWLDGQRRHTPPAMPSKRAKWDGQNLVLKE</sequence>
<evidence type="ECO:0000313" key="4">
    <source>
        <dbReference type="Proteomes" id="UP000078486"/>
    </source>
</evidence>
<dbReference type="EMBL" id="LRRQ01000076">
    <property type="protein sequence ID" value="OAM89813.1"/>
    <property type="molecule type" value="Genomic_DNA"/>
</dbReference>
<feature type="signal peptide" evidence="2">
    <location>
        <begin position="1"/>
        <end position="20"/>
    </location>
</feature>
<dbReference type="AlphaFoldDB" id="A0A178IIU3"/>